<dbReference type="Proteomes" id="UP001293254">
    <property type="component" value="Unassembled WGS sequence"/>
</dbReference>
<dbReference type="Gene3D" id="3.30.559.10">
    <property type="entry name" value="Chloramphenicol acetyltransferase-like domain"/>
    <property type="match status" value="2"/>
</dbReference>
<organism evidence="3 4">
    <name type="scientific">Sesamum alatum</name>
    <dbReference type="NCBI Taxonomy" id="300844"/>
    <lineage>
        <taxon>Eukaryota</taxon>
        <taxon>Viridiplantae</taxon>
        <taxon>Streptophyta</taxon>
        <taxon>Embryophyta</taxon>
        <taxon>Tracheophyta</taxon>
        <taxon>Spermatophyta</taxon>
        <taxon>Magnoliopsida</taxon>
        <taxon>eudicotyledons</taxon>
        <taxon>Gunneridae</taxon>
        <taxon>Pentapetalae</taxon>
        <taxon>asterids</taxon>
        <taxon>lamiids</taxon>
        <taxon>Lamiales</taxon>
        <taxon>Pedaliaceae</taxon>
        <taxon>Sesamum</taxon>
    </lineage>
</organism>
<dbReference type="InterPro" id="IPR023213">
    <property type="entry name" value="CAT-like_dom_sf"/>
</dbReference>
<evidence type="ECO:0000256" key="1">
    <source>
        <dbReference type="ARBA" id="ARBA00022679"/>
    </source>
</evidence>
<sequence length="463" mass="51209">MASTEPPRAVTIHEHCRIAPPSHGGAEQLSLPLVFFDMVWLHFHPIQRLLFYQIPCSNQHFMETLIPNIKKSLSQTLKHFRPLAGNLIYPLKSGKPEFRYIPGDSVSVAIAESNEASDFHYLTGDDPRDADRFYDLVPVLPPPENDSVSGFKRIPVFAVQITLFRDTGICLGFTNHHAVGDASSIVGFIKAWSSVSMLEAASELSAANFPLPFYDRSVVKDPSGLENTFWSQINISRIESLPLNFPTNKVRATYTLSKNDIKKLKKLVQAKKPGLVHLSSFTITAAYVWTCLVKSAAEAGEEVDDNEPAYFVFAVDARQRLDPPVPAAYFGNCVAFGMTESTHGQLKVENGFSVAVELIGEVISKRVNNKDGILRDAESWVSKFAGLVRKRAMGVAGSPRFDLYDTEFGWGKPKKYEVVSIDPSESMSLCKSRELENGLEIGLSLPEKKMSSFAAVFSAGLKI</sequence>
<name>A0AAE1XVD4_9LAMI</name>
<dbReference type="AlphaFoldDB" id="A0AAE1XVD4"/>
<reference evidence="3" key="1">
    <citation type="submission" date="2020-06" db="EMBL/GenBank/DDBJ databases">
        <authorList>
            <person name="Li T."/>
            <person name="Hu X."/>
            <person name="Zhang T."/>
            <person name="Song X."/>
            <person name="Zhang H."/>
            <person name="Dai N."/>
            <person name="Sheng W."/>
            <person name="Hou X."/>
            <person name="Wei L."/>
        </authorList>
    </citation>
    <scope>NUCLEOTIDE SEQUENCE</scope>
    <source>
        <strain evidence="3">3651</strain>
        <tissue evidence="3">Leaf</tissue>
    </source>
</reference>
<keyword evidence="1" id="KW-0808">Transferase</keyword>
<dbReference type="EMBL" id="JACGWO010000009">
    <property type="protein sequence ID" value="KAK4418751.1"/>
    <property type="molecule type" value="Genomic_DNA"/>
</dbReference>
<gene>
    <name evidence="3" type="ORF">Salat_2287900</name>
</gene>
<keyword evidence="2" id="KW-0012">Acyltransferase</keyword>
<dbReference type="PANTHER" id="PTHR31625">
    <property type="match status" value="1"/>
</dbReference>
<proteinExistence type="predicted"/>
<evidence type="ECO:0000313" key="3">
    <source>
        <dbReference type="EMBL" id="KAK4418751.1"/>
    </source>
</evidence>
<dbReference type="Pfam" id="PF02458">
    <property type="entry name" value="Transferase"/>
    <property type="match status" value="1"/>
</dbReference>
<dbReference type="InterPro" id="IPR051504">
    <property type="entry name" value="Plant_metabolite_acyltrans"/>
</dbReference>
<accession>A0AAE1XVD4</accession>
<evidence type="ECO:0000313" key="4">
    <source>
        <dbReference type="Proteomes" id="UP001293254"/>
    </source>
</evidence>
<dbReference type="GO" id="GO:0016747">
    <property type="term" value="F:acyltransferase activity, transferring groups other than amino-acyl groups"/>
    <property type="evidence" value="ECO:0007669"/>
    <property type="project" value="UniProtKB-ARBA"/>
</dbReference>
<comment type="caution">
    <text evidence="3">The sequence shown here is derived from an EMBL/GenBank/DDBJ whole genome shotgun (WGS) entry which is preliminary data.</text>
</comment>
<reference evidence="3" key="2">
    <citation type="journal article" date="2024" name="Plant">
        <title>Genomic evolution and insights into agronomic trait innovations of Sesamum species.</title>
        <authorList>
            <person name="Miao H."/>
            <person name="Wang L."/>
            <person name="Qu L."/>
            <person name="Liu H."/>
            <person name="Sun Y."/>
            <person name="Le M."/>
            <person name="Wang Q."/>
            <person name="Wei S."/>
            <person name="Zheng Y."/>
            <person name="Lin W."/>
            <person name="Duan Y."/>
            <person name="Cao H."/>
            <person name="Xiong S."/>
            <person name="Wang X."/>
            <person name="Wei L."/>
            <person name="Li C."/>
            <person name="Ma Q."/>
            <person name="Ju M."/>
            <person name="Zhao R."/>
            <person name="Li G."/>
            <person name="Mu C."/>
            <person name="Tian Q."/>
            <person name="Mei H."/>
            <person name="Zhang T."/>
            <person name="Gao T."/>
            <person name="Zhang H."/>
        </authorList>
    </citation>
    <scope>NUCLEOTIDE SEQUENCE</scope>
    <source>
        <strain evidence="3">3651</strain>
    </source>
</reference>
<evidence type="ECO:0000256" key="2">
    <source>
        <dbReference type="ARBA" id="ARBA00023315"/>
    </source>
</evidence>
<protein>
    <submittedName>
        <fullName evidence="3">Malonyl-coenzyme:anthocyanin 5-O-glucoside-6'''-O-malonyltransferase</fullName>
    </submittedName>
</protein>
<keyword evidence="4" id="KW-1185">Reference proteome</keyword>